<keyword evidence="2" id="KW-0472">Membrane</keyword>
<organism evidence="3 4">
    <name type="scientific">Saguinus oedipus</name>
    <name type="common">Cotton-top tamarin</name>
    <name type="synonym">Oedipomidas oedipus</name>
    <dbReference type="NCBI Taxonomy" id="9490"/>
    <lineage>
        <taxon>Eukaryota</taxon>
        <taxon>Metazoa</taxon>
        <taxon>Chordata</taxon>
        <taxon>Craniata</taxon>
        <taxon>Vertebrata</taxon>
        <taxon>Euteleostomi</taxon>
        <taxon>Mammalia</taxon>
        <taxon>Eutheria</taxon>
        <taxon>Euarchontoglires</taxon>
        <taxon>Primates</taxon>
        <taxon>Haplorrhini</taxon>
        <taxon>Platyrrhini</taxon>
        <taxon>Cebidae</taxon>
        <taxon>Callitrichinae</taxon>
        <taxon>Saguinus</taxon>
    </lineage>
</organism>
<reference evidence="3 4" key="1">
    <citation type="submission" date="2023-05" db="EMBL/GenBank/DDBJ databases">
        <title>B98-5 Cell Line De Novo Hybrid Assembly: An Optical Mapping Approach.</title>
        <authorList>
            <person name="Kananen K."/>
            <person name="Auerbach J.A."/>
            <person name="Kautto E."/>
            <person name="Blachly J.S."/>
        </authorList>
    </citation>
    <scope>NUCLEOTIDE SEQUENCE [LARGE SCALE GENOMIC DNA]</scope>
    <source>
        <strain evidence="3">B95-8</strain>
        <tissue evidence="3">Cell line</tissue>
    </source>
</reference>
<feature type="transmembrane region" description="Helical" evidence="2">
    <location>
        <begin position="210"/>
        <end position="228"/>
    </location>
</feature>
<accession>A0ABQ9ULA5</accession>
<keyword evidence="4" id="KW-1185">Reference proteome</keyword>
<proteinExistence type="predicted"/>
<dbReference type="Pfam" id="PF16100">
    <property type="entry name" value="RMI2"/>
    <property type="match status" value="1"/>
</dbReference>
<evidence type="ECO:0000256" key="2">
    <source>
        <dbReference type="SAM" id="Phobius"/>
    </source>
</evidence>
<gene>
    <name evidence="3" type="ORF">P7K49_023035</name>
</gene>
<name>A0ABQ9ULA5_SAGOE</name>
<evidence type="ECO:0000313" key="4">
    <source>
        <dbReference type="Proteomes" id="UP001266305"/>
    </source>
</evidence>
<dbReference type="InterPro" id="IPR032245">
    <property type="entry name" value="RMI2"/>
</dbReference>
<keyword evidence="2" id="KW-1133">Transmembrane helix</keyword>
<protein>
    <submittedName>
        <fullName evidence="3">Uncharacterized protein</fullName>
    </submittedName>
</protein>
<evidence type="ECO:0000256" key="1">
    <source>
        <dbReference type="SAM" id="MobiDB-lite"/>
    </source>
</evidence>
<dbReference type="Gene3D" id="2.40.50.140">
    <property type="entry name" value="Nucleic acid-binding proteins"/>
    <property type="match status" value="1"/>
</dbReference>
<dbReference type="Proteomes" id="UP001266305">
    <property type="component" value="Unassembled WGS sequence"/>
</dbReference>
<comment type="caution">
    <text evidence="3">The sequence shown here is derived from an EMBL/GenBank/DDBJ whole genome shotgun (WGS) entry which is preliminary data.</text>
</comment>
<keyword evidence="2" id="KW-0812">Transmembrane</keyword>
<dbReference type="EMBL" id="JASSZA010000011">
    <property type="protein sequence ID" value="KAK2097584.1"/>
    <property type="molecule type" value="Genomic_DNA"/>
</dbReference>
<dbReference type="InterPro" id="IPR012340">
    <property type="entry name" value="NA-bd_OB-fold"/>
</dbReference>
<sequence length="230" mass="24940">MAVRLPRSPPLKVLAEQLRHDAEGILGAWRLSRAAAGREPLELAAVGMQGTVVMADRGEALLRDPRCPAGGPASAQVMPGPHRGPSSLLSAEELPRPDSSRPFPVLTLERGRGAAALEYLRASAPAVPAWEPLLRSLLRQVSVEQVLHISPPCAALGCNQDPHKACWEIGSEHVSQRITDPRGAVRMYKLIRLAVCAFLVELLFPSPGWNVLGLVLLFLGLQFYFCGFQH</sequence>
<evidence type="ECO:0000313" key="3">
    <source>
        <dbReference type="EMBL" id="KAK2097584.1"/>
    </source>
</evidence>
<feature type="region of interest" description="Disordered" evidence="1">
    <location>
        <begin position="64"/>
        <end position="102"/>
    </location>
</feature>